<dbReference type="CDD" id="cd00086">
    <property type="entry name" value="homeodomain"/>
    <property type="match status" value="1"/>
</dbReference>
<dbReference type="SMART" id="SM00234">
    <property type="entry name" value="START"/>
    <property type="match status" value="1"/>
</dbReference>
<feature type="compositionally biased region" description="Basic residues" evidence="11">
    <location>
        <begin position="95"/>
        <end position="104"/>
    </location>
</feature>
<dbReference type="Pfam" id="PF01852">
    <property type="entry name" value="START"/>
    <property type="match status" value="1"/>
</dbReference>
<reference evidence="15" key="2">
    <citation type="submission" date="2025-08" db="UniProtKB">
        <authorList>
            <consortium name="RefSeq"/>
        </authorList>
    </citation>
    <scope>IDENTIFICATION</scope>
</reference>
<evidence type="ECO:0000256" key="8">
    <source>
        <dbReference type="ARBA" id="ARBA00023242"/>
    </source>
</evidence>
<dbReference type="RefSeq" id="XP_015081481.1">
    <property type="nucleotide sequence ID" value="XM_015225995.1"/>
</dbReference>
<dbReference type="InterPro" id="IPR009057">
    <property type="entry name" value="Homeodomain-like_sf"/>
</dbReference>
<evidence type="ECO:0000256" key="11">
    <source>
        <dbReference type="SAM" id="MobiDB-lite"/>
    </source>
</evidence>
<evidence type="ECO:0000256" key="4">
    <source>
        <dbReference type="ARBA" id="ARBA00023054"/>
    </source>
</evidence>
<protein>
    <submittedName>
        <fullName evidence="15">Homeobox-leucine zipper protein ROC7-like</fullName>
    </submittedName>
</protein>
<dbReference type="InterPro" id="IPR001356">
    <property type="entry name" value="HD"/>
</dbReference>
<dbReference type="InterPro" id="IPR042160">
    <property type="entry name" value="HD-Zip_IV"/>
</dbReference>
<evidence type="ECO:0000313" key="15">
    <source>
        <dbReference type="RefSeq" id="XP_015081481.1"/>
    </source>
</evidence>
<dbReference type="PANTHER" id="PTHR45654">
    <property type="entry name" value="HOMEOBOX-LEUCINE ZIPPER PROTEIN MERISTEM L1"/>
    <property type="match status" value="1"/>
</dbReference>
<organism evidence="14 15">
    <name type="scientific">Solanum pennellii</name>
    <name type="common">Tomato</name>
    <name type="synonym">Lycopersicon pennellii</name>
    <dbReference type="NCBI Taxonomy" id="28526"/>
    <lineage>
        <taxon>Eukaryota</taxon>
        <taxon>Viridiplantae</taxon>
        <taxon>Streptophyta</taxon>
        <taxon>Embryophyta</taxon>
        <taxon>Tracheophyta</taxon>
        <taxon>Spermatophyta</taxon>
        <taxon>Magnoliopsida</taxon>
        <taxon>eudicotyledons</taxon>
        <taxon>Gunneridae</taxon>
        <taxon>Pentapetalae</taxon>
        <taxon>asterids</taxon>
        <taxon>lamiids</taxon>
        <taxon>Solanales</taxon>
        <taxon>Solanaceae</taxon>
        <taxon>Solanoideae</taxon>
        <taxon>Solaneae</taxon>
        <taxon>Solanum</taxon>
        <taxon>Solanum subgen. Lycopersicon</taxon>
    </lineage>
</organism>
<evidence type="ECO:0000259" key="13">
    <source>
        <dbReference type="PROSITE" id="PS50848"/>
    </source>
</evidence>
<dbReference type="InterPro" id="IPR057993">
    <property type="entry name" value="HD-Zip_IV_C"/>
</dbReference>
<feature type="domain" description="START" evidence="13">
    <location>
        <begin position="308"/>
        <end position="406"/>
    </location>
</feature>
<proteinExistence type="inferred from homology"/>
<dbReference type="InterPro" id="IPR002913">
    <property type="entry name" value="START_lipid-bd_dom"/>
</dbReference>
<keyword evidence="6 9" id="KW-0371">Homeobox</keyword>
<evidence type="ECO:0000256" key="5">
    <source>
        <dbReference type="ARBA" id="ARBA00023125"/>
    </source>
</evidence>
<dbReference type="PANTHER" id="PTHR45654:SF29">
    <property type="entry name" value="HOMEOBOX-LEUCINE ZIPPER PROTEIN HDG2-LIKE"/>
    <property type="match status" value="1"/>
</dbReference>
<feature type="domain" description="Homeobox" evidence="12">
    <location>
        <begin position="93"/>
        <end position="153"/>
    </location>
</feature>
<feature type="compositionally biased region" description="Basic and acidic residues" evidence="11">
    <location>
        <begin position="85"/>
        <end position="94"/>
    </location>
</feature>
<dbReference type="Proteomes" id="UP000694930">
    <property type="component" value="Chromosome 7"/>
</dbReference>
<feature type="region of interest" description="Disordered" evidence="11">
    <location>
        <begin position="70"/>
        <end position="105"/>
    </location>
</feature>
<dbReference type="SUPFAM" id="SSF46689">
    <property type="entry name" value="Homeodomain-like"/>
    <property type="match status" value="1"/>
</dbReference>
<evidence type="ECO:0000256" key="7">
    <source>
        <dbReference type="ARBA" id="ARBA00023163"/>
    </source>
</evidence>
<keyword evidence="4" id="KW-0175">Coiled coil</keyword>
<reference evidence="14" key="1">
    <citation type="journal article" date="2014" name="Nat. Genet.">
        <title>The genome of the stress-tolerant wild tomato species Solanum pennellii.</title>
        <authorList>
            <person name="Bolger A."/>
            <person name="Scossa F."/>
            <person name="Bolger M.E."/>
            <person name="Lanz C."/>
            <person name="Maumus F."/>
            <person name="Tohge T."/>
            <person name="Quesneville H."/>
            <person name="Alseekh S."/>
            <person name="Sorensen I."/>
            <person name="Lichtenstein G."/>
            <person name="Fich E.A."/>
            <person name="Conte M."/>
            <person name="Keller H."/>
            <person name="Schneeberger K."/>
            <person name="Schwacke R."/>
            <person name="Ofner I."/>
            <person name="Vrebalov J."/>
            <person name="Xu Y."/>
            <person name="Osorio S."/>
            <person name="Aflitos S.A."/>
            <person name="Schijlen E."/>
            <person name="Jimenez-Gomez J.M."/>
            <person name="Ryngajllo M."/>
            <person name="Kimura S."/>
            <person name="Kumar R."/>
            <person name="Koenig D."/>
            <person name="Headland L.R."/>
            <person name="Maloof J.N."/>
            <person name="Sinha N."/>
            <person name="van Ham R.C."/>
            <person name="Lankhorst R.K."/>
            <person name="Mao L."/>
            <person name="Vogel A."/>
            <person name="Arsova B."/>
            <person name="Panstruga R."/>
            <person name="Fei Z."/>
            <person name="Rose J.K."/>
            <person name="Zamir D."/>
            <person name="Carrari F."/>
            <person name="Giovannoni J.J."/>
            <person name="Weigel D."/>
            <person name="Usadel B."/>
            <person name="Fernie A.R."/>
        </authorList>
    </citation>
    <scope>NUCLEOTIDE SEQUENCE [LARGE SCALE GENOMIC DNA]</scope>
    <source>
        <strain evidence="14">cv. LA0716</strain>
    </source>
</reference>
<dbReference type="Pfam" id="PF00046">
    <property type="entry name" value="Homeodomain"/>
    <property type="match status" value="1"/>
</dbReference>
<evidence type="ECO:0000256" key="6">
    <source>
        <dbReference type="ARBA" id="ARBA00023155"/>
    </source>
</evidence>
<dbReference type="PROSITE" id="PS50848">
    <property type="entry name" value="START"/>
    <property type="match status" value="1"/>
</dbReference>
<dbReference type="InterPro" id="IPR023393">
    <property type="entry name" value="START-like_dom_sf"/>
</dbReference>
<keyword evidence="5 9" id="KW-0238">DNA-binding</keyword>
<evidence type="ECO:0000256" key="9">
    <source>
        <dbReference type="PROSITE-ProRule" id="PRU00108"/>
    </source>
</evidence>
<dbReference type="Pfam" id="PF25797">
    <property type="entry name" value="PDF2_C"/>
    <property type="match status" value="1"/>
</dbReference>
<dbReference type="GeneID" id="107025167"/>
<keyword evidence="14" id="KW-1185">Reference proteome</keyword>
<keyword evidence="3" id="KW-0805">Transcription regulation</keyword>
<dbReference type="Gene3D" id="1.10.10.60">
    <property type="entry name" value="Homeodomain-like"/>
    <property type="match status" value="1"/>
</dbReference>
<name>A0ABM1H7G1_SOLPN</name>
<evidence type="ECO:0000256" key="3">
    <source>
        <dbReference type="ARBA" id="ARBA00023015"/>
    </source>
</evidence>
<evidence type="ECO:0000313" key="14">
    <source>
        <dbReference type="Proteomes" id="UP000694930"/>
    </source>
</evidence>
<comment type="similarity">
    <text evidence="2">Belongs to the HD-ZIP homeobox family. Class IV subfamily.</text>
</comment>
<evidence type="ECO:0000256" key="2">
    <source>
        <dbReference type="ARBA" id="ARBA00006789"/>
    </source>
</evidence>
<keyword evidence="8 9" id="KW-0539">Nucleus</keyword>
<gene>
    <name evidence="15" type="primary">LOC107025167</name>
</gene>
<comment type="subcellular location">
    <subcellularLocation>
        <location evidence="1 9 10">Nucleus</location>
    </subcellularLocation>
</comment>
<evidence type="ECO:0000256" key="1">
    <source>
        <dbReference type="ARBA" id="ARBA00004123"/>
    </source>
</evidence>
<dbReference type="SMART" id="SM00389">
    <property type="entry name" value="HOX"/>
    <property type="match status" value="1"/>
</dbReference>
<dbReference type="SUPFAM" id="SSF55961">
    <property type="entry name" value="Bet v1-like"/>
    <property type="match status" value="2"/>
</dbReference>
<feature type="DNA-binding region" description="Homeobox" evidence="9">
    <location>
        <begin position="95"/>
        <end position="154"/>
    </location>
</feature>
<accession>A0ABM1H7G1</accession>
<dbReference type="CDD" id="cd08875">
    <property type="entry name" value="START_ArGLABRA2_like"/>
    <property type="match status" value="1"/>
</dbReference>
<keyword evidence="7" id="KW-0804">Transcription</keyword>
<evidence type="ECO:0000256" key="10">
    <source>
        <dbReference type="RuleBase" id="RU000682"/>
    </source>
</evidence>
<dbReference type="Gene3D" id="3.30.530.20">
    <property type="match status" value="1"/>
</dbReference>
<dbReference type="PROSITE" id="PS50071">
    <property type="entry name" value="HOMEOBOX_2"/>
    <property type="match status" value="1"/>
</dbReference>
<sequence length="659" mass="74840">MYLLSTNVFLFEFANQNSLVTENDVGFVPSSSGLQLGQSSSMSKSQPNPLSIESETISIKEIMQLLTDDDVNSKSEYNDNEVDEQDGKGDEHTNKKMRNRRHTKQQIEEMEALFKECPKPDKKKIKELSDKIELEPLQIVFWFQNRRTQLKNQNQHSENLSLRDEYDKLRTEYAWLSEVVNNGCPNCSDHGFHLGETPDNDQYLRLKNARQEEEVVHISRQHIAEVIRAAMYELLQMAQMGEPLWLPNNDLNIEEYKRKFPRRNEPKPNGIKTCASRESSLVTMNHINLVKIFMDTIYAEFQVPSPQIPNRDCYFVRSCNKIVDGLWVIVDVSLDNTPITRCWKRPSGCVIQQISNDISKVTWIEHIEAHDTLIHTFYKAFVNSSLAFGAKRWISILDRQCERLASVEATNLPQNNITHTQRRKSVLKLGERMIINYISGVSGTKTHKWTTFTESGYNINDLQVMTRQSINDPGRPRGLVLCASTSIWLPVLPKLLFDFLRNENTRGKWDILTNGGTIQEVTHIANGMEIGNSISISRVNCPNQAQNGMLIIQESITDPTGSFIVYAPIDIRAIDIILCGGNPDVVPLLPSGFAIFPDGPSGSTNHEISDYSGSFLTIAFQILVDTVPTTNISPQSVAAVDKLMFCTIYKIKNALFLNF</sequence>
<evidence type="ECO:0000259" key="12">
    <source>
        <dbReference type="PROSITE" id="PS50071"/>
    </source>
</evidence>